<proteinExistence type="predicted"/>
<protein>
    <recommendedName>
        <fullName evidence="5">Maleylpyruvate isomerase family mycothiol-dependent enzyme</fullName>
    </recommendedName>
</protein>
<dbReference type="AlphaFoldDB" id="A0A919RP65"/>
<dbReference type="Pfam" id="PF11716">
    <property type="entry name" value="MDMPI_N"/>
    <property type="match status" value="1"/>
</dbReference>
<dbReference type="InterPro" id="IPR017517">
    <property type="entry name" value="Maleyloyr_isom"/>
</dbReference>
<dbReference type="PANTHER" id="PTHR40758">
    <property type="entry name" value="CONSERVED PROTEIN"/>
    <property type="match status" value="1"/>
</dbReference>
<dbReference type="Proteomes" id="UP000606172">
    <property type="component" value="Unassembled WGS sequence"/>
</dbReference>
<sequence>MNDLVMHLGGVHRQLIHLIGNRLPEPHDMTDITLLGLPEVSAGWPRPEDAPNTGPTPAGLLDWFAKGAALLGYLFTEAGPGDRVWTWSDDHTVGFWLRMQTIEAAVHRYDAELATGRPSPIHPDLAVDAVAQTFDIMVPARRAWRQAPPGGGERFRFRRDDGPEEWTVVFDGDQVRTGERFDTYDGDVTGTASELMLFLWQRVPAERLRVSGDLGRYFSLAPPV</sequence>
<feature type="domain" description="MDMPI C-terminal" evidence="1">
    <location>
        <begin position="124"/>
        <end position="215"/>
    </location>
</feature>
<accession>A0A919RP65</accession>
<gene>
    <name evidence="3" type="ORF">Ssi02_75340</name>
</gene>
<evidence type="ECO:0000259" key="2">
    <source>
        <dbReference type="Pfam" id="PF11716"/>
    </source>
</evidence>
<dbReference type="InterPro" id="IPR024344">
    <property type="entry name" value="MDMPI_metal-binding"/>
</dbReference>
<organism evidence="3 4">
    <name type="scientific">Sinosporangium siamense</name>
    <dbReference type="NCBI Taxonomy" id="1367973"/>
    <lineage>
        <taxon>Bacteria</taxon>
        <taxon>Bacillati</taxon>
        <taxon>Actinomycetota</taxon>
        <taxon>Actinomycetes</taxon>
        <taxon>Streptosporangiales</taxon>
        <taxon>Streptosporangiaceae</taxon>
        <taxon>Sinosporangium</taxon>
    </lineage>
</organism>
<evidence type="ECO:0008006" key="5">
    <source>
        <dbReference type="Google" id="ProtNLM"/>
    </source>
</evidence>
<keyword evidence="4" id="KW-1185">Reference proteome</keyword>
<evidence type="ECO:0000313" key="3">
    <source>
        <dbReference type="EMBL" id="GII97303.1"/>
    </source>
</evidence>
<dbReference type="PANTHER" id="PTHR40758:SF1">
    <property type="entry name" value="CONSERVED PROTEIN"/>
    <property type="match status" value="1"/>
</dbReference>
<feature type="domain" description="Mycothiol-dependent maleylpyruvate isomerase metal-binding" evidence="2">
    <location>
        <begin position="2"/>
        <end position="111"/>
    </location>
</feature>
<comment type="caution">
    <text evidence="3">The sequence shown here is derived from an EMBL/GenBank/DDBJ whole genome shotgun (WGS) entry which is preliminary data.</text>
</comment>
<dbReference type="InterPro" id="IPR010872">
    <property type="entry name" value="MDMPI_C-term_domain"/>
</dbReference>
<dbReference type="GO" id="GO:0005886">
    <property type="term" value="C:plasma membrane"/>
    <property type="evidence" value="ECO:0007669"/>
    <property type="project" value="TreeGrafter"/>
</dbReference>
<dbReference type="NCBIfam" id="TIGR03083">
    <property type="entry name" value="maleylpyruvate isomerase family mycothiol-dependent enzyme"/>
    <property type="match status" value="1"/>
</dbReference>
<dbReference type="Pfam" id="PF07398">
    <property type="entry name" value="MDMPI_C"/>
    <property type="match status" value="1"/>
</dbReference>
<reference evidence="3" key="1">
    <citation type="submission" date="2021-01" db="EMBL/GenBank/DDBJ databases">
        <title>Whole genome shotgun sequence of Sinosporangium siamense NBRC 109515.</title>
        <authorList>
            <person name="Komaki H."/>
            <person name="Tamura T."/>
        </authorList>
    </citation>
    <scope>NUCLEOTIDE SEQUENCE</scope>
    <source>
        <strain evidence="3">NBRC 109515</strain>
    </source>
</reference>
<evidence type="ECO:0000313" key="4">
    <source>
        <dbReference type="Proteomes" id="UP000606172"/>
    </source>
</evidence>
<name>A0A919RP65_9ACTN</name>
<dbReference type="GO" id="GO:0046872">
    <property type="term" value="F:metal ion binding"/>
    <property type="evidence" value="ECO:0007669"/>
    <property type="project" value="InterPro"/>
</dbReference>
<evidence type="ECO:0000259" key="1">
    <source>
        <dbReference type="Pfam" id="PF07398"/>
    </source>
</evidence>
<dbReference type="EMBL" id="BOOW01000057">
    <property type="protein sequence ID" value="GII97303.1"/>
    <property type="molecule type" value="Genomic_DNA"/>
</dbReference>